<dbReference type="Gene3D" id="1.20.141.10">
    <property type="entry name" value="Chitosanase, subunit A, domain 1"/>
    <property type="match status" value="1"/>
</dbReference>
<dbReference type="Pfam" id="PF05838">
    <property type="entry name" value="Glyco_hydro_108"/>
    <property type="match status" value="1"/>
</dbReference>
<dbReference type="InterPro" id="IPR023346">
    <property type="entry name" value="Lysozyme-like_dom_sf"/>
</dbReference>
<accession>A0AB39AU14</accession>
<dbReference type="EMBL" id="CP162514">
    <property type="protein sequence ID" value="XDH88725.1"/>
    <property type="molecule type" value="Genomic_DNA"/>
</dbReference>
<gene>
    <name evidence="3" type="ORF">ABZP26_05920</name>
</gene>
<proteinExistence type="predicted"/>
<dbReference type="InterPro" id="IPR008565">
    <property type="entry name" value="TtsA-like_GH18_dom"/>
</dbReference>
<feature type="domain" description="TtsA-like Glycoside hydrolase family 108" evidence="1">
    <location>
        <begin position="11"/>
        <end position="92"/>
    </location>
</feature>
<evidence type="ECO:0000259" key="1">
    <source>
        <dbReference type="Pfam" id="PF05838"/>
    </source>
</evidence>
<dbReference type="GO" id="GO:0016787">
    <property type="term" value="F:hydrolase activity"/>
    <property type="evidence" value="ECO:0007669"/>
    <property type="project" value="UniProtKB-KW"/>
</dbReference>
<protein>
    <submittedName>
        <fullName evidence="3">Glycoside hydrolase family 108 protein</fullName>
    </submittedName>
</protein>
<dbReference type="InterPro" id="IPR018537">
    <property type="entry name" value="Peptidoglycan-bd_3"/>
</dbReference>
<organism evidence="3">
    <name type="scientific">Pseudoalteromonas sp. SD03</name>
    <dbReference type="NCBI Taxonomy" id="3231719"/>
    <lineage>
        <taxon>Bacteria</taxon>
        <taxon>Pseudomonadati</taxon>
        <taxon>Pseudomonadota</taxon>
        <taxon>Gammaproteobacteria</taxon>
        <taxon>Alteromonadales</taxon>
        <taxon>Pseudoalteromonadaceae</taxon>
        <taxon>Pseudoalteromonas</taxon>
    </lineage>
</organism>
<evidence type="ECO:0000313" key="3">
    <source>
        <dbReference type="EMBL" id="XDH88725.1"/>
    </source>
</evidence>
<dbReference type="RefSeq" id="WP_368485481.1">
    <property type="nucleotide sequence ID" value="NZ_CP162514.1"/>
</dbReference>
<dbReference type="CDD" id="cd13926">
    <property type="entry name" value="N-acetylmuramidase_GH108"/>
    <property type="match status" value="1"/>
</dbReference>
<feature type="domain" description="Peptidoglycan binding" evidence="2">
    <location>
        <begin position="98"/>
        <end position="180"/>
    </location>
</feature>
<dbReference type="Pfam" id="PF09374">
    <property type="entry name" value="PG_binding_3"/>
    <property type="match status" value="1"/>
</dbReference>
<reference evidence="3" key="1">
    <citation type="submission" date="2024-07" db="EMBL/GenBank/DDBJ databases">
        <authorList>
            <person name="Jiang Y."/>
            <person name="Qin Q."/>
        </authorList>
    </citation>
    <scope>NUCLEOTIDE SEQUENCE</scope>
    <source>
        <strain evidence="3">SD03</strain>
    </source>
</reference>
<dbReference type="SUPFAM" id="SSF53955">
    <property type="entry name" value="Lysozyme-like"/>
    <property type="match status" value="1"/>
</dbReference>
<keyword evidence="3" id="KW-0378">Hydrolase</keyword>
<sequence length="182" mass="20114">MNKLKIRLIGELIEREGGYVNDPTDRGGETMYGVTKAVARDFGFTCAMHDLPYQTAFLIYEQQYWAPLKLSDVSKLSETLTVQLFDFAVNSGVLSAGKALQKALNVLNKCQSLYPDLIVDGITGSRTIKALNSYAAARKNDGLNVLIGAVSGQRISLFIDIAANDESQEKYTYGWLHRVVNL</sequence>
<dbReference type="AlphaFoldDB" id="A0AB39AU14"/>
<name>A0AB39AU14_9GAMM</name>
<evidence type="ECO:0000259" key="2">
    <source>
        <dbReference type="Pfam" id="PF09374"/>
    </source>
</evidence>